<keyword evidence="2" id="KW-0689">Ribosomal protein</keyword>
<dbReference type="InterPro" id="IPR001515">
    <property type="entry name" value="Ribosomal_eL32"/>
</dbReference>
<comment type="caution">
    <text evidence="5">The sequence shown here is derived from an EMBL/GenBank/DDBJ whole genome shotgun (WGS) entry which is preliminary data.</text>
</comment>
<accession>A0ABN9GL49</accession>
<comment type="similarity">
    <text evidence="1">Belongs to the eukaryotic ribosomal protein eL32 family.</text>
</comment>
<evidence type="ECO:0000256" key="1">
    <source>
        <dbReference type="ARBA" id="ARBA00008431"/>
    </source>
</evidence>
<keyword evidence="6" id="KW-1185">Reference proteome</keyword>
<dbReference type="EMBL" id="CATNWA010018716">
    <property type="protein sequence ID" value="CAI9609007.1"/>
    <property type="molecule type" value="Genomic_DNA"/>
</dbReference>
<evidence type="ECO:0000313" key="6">
    <source>
        <dbReference type="Proteomes" id="UP001162483"/>
    </source>
</evidence>
<organism evidence="5 6">
    <name type="scientific">Staurois parvus</name>
    <dbReference type="NCBI Taxonomy" id="386267"/>
    <lineage>
        <taxon>Eukaryota</taxon>
        <taxon>Metazoa</taxon>
        <taxon>Chordata</taxon>
        <taxon>Craniata</taxon>
        <taxon>Vertebrata</taxon>
        <taxon>Euteleostomi</taxon>
        <taxon>Amphibia</taxon>
        <taxon>Batrachia</taxon>
        <taxon>Anura</taxon>
        <taxon>Neobatrachia</taxon>
        <taxon>Ranoidea</taxon>
        <taxon>Ranidae</taxon>
        <taxon>Staurois</taxon>
    </lineage>
</organism>
<evidence type="ECO:0000256" key="4">
    <source>
        <dbReference type="ARBA" id="ARBA00035335"/>
    </source>
</evidence>
<dbReference type="CDD" id="cd00513">
    <property type="entry name" value="Ribosomal_L32_L32e"/>
    <property type="match status" value="1"/>
</dbReference>
<evidence type="ECO:0000256" key="2">
    <source>
        <dbReference type="ARBA" id="ARBA00022980"/>
    </source>
</evidence>
<protein>
    <recommendedName>
        <fullName evidence="4">60S ribosomal protein L32</fullName>
    </recommendedName>
</protein>
<sequence length="120" mass="14173">MVAPRPLIKPKIVKKWTKKFIHHQSDWYARIKPNWRKPTGIDNRACRRSKGQILMPTIRYSSNKKTKHMLPTCFKKFFVHNVRELEVLTMSNKVFCTESAHVVSRNRKTIVERAARSPSK</sequence>
<gene>
    <name evidence="5" type="ORF">SPARVUS_LOCUS14194076</name>
</gene>
<name>A0ABN9GL49_9NEOB</name>
<dbReference type="SMART" id="SM01393">
    <property type="entry name" value="Ribosomal_L32e"/>
    <property type="match status" value="1"/>
</dbReference>
<keyword evidence="3" id="KW-0687">Ribonucleoprotein</keyword>
<evidence type="ECO:0000256" key="3">
    <source>
        <dbReference type="ARBA" id="ARBA00023274"/>
    </source>
</evidence>
<dbReference type="Proteomes" id="UP001162483">
    <property type="component" value="Unassembled WGS sequence"/>
</dbReference>
<evidence type="ECO:0000313" key="5">
    <source>
        <dbReference type="EMBL" id="CAI9609007.1"/>
    </source>
</evidence>
<dbReference type="Pfam" id="PF01655">
    <property type="entry name" value="Ribosomal_L32e"/>
    <property type="match status" value="1"/>
</dbReference>
<dbReference type="PANTHER" id="PTHR23413">
    <property type="entry name" value="60S RIBOSOMAL PROTEIN L32 AND DNA-DIRECTED RNA POLYMERASE II, SUBUNIT N"/>
    <property type="match status" value="1"/>
</dbReference>
<dbReference type="InterPro" id="IPR036351">
    <property type="entry name" value="Ribosomal_eL32_sf"/>
</dbReference>
<dbReference type="SUPFAM" id="SSF52042">
    <property type="entry name" value="Ribosomal protein L32e"/>
    <property type="match status" value="1"/>
</dbReference>
<reference evidence="5" key="1">
    <citation type="submission" date="2023-05" db="EMBL/GenBank/DDBJ databases">
        <authorList>
            <person name="Stuckert A."/>
        </authorList>
    </citation>
    <scope>NUCLEOTIDE SEQUENCE</scope>
</reference>
<dbReference type="PANTHER" id="PTHR23413:SF1">
    <property type="entry name" value="RIBOSOMAL PROTEIN L32"/>
    <property type="match status" value="1"/>
</dbReference>
<proteinExistence type="inferred from homology"/>